<dbReference type="InterPro" id="IPR008969">
    <property type="entry name" value="CarboxyPept-like_regulatory"/>
</dbReference>
<feature type="signal peptide" evidence="2">
    <location>
        <begin position="1"/>
        <end position="21"/>
    </location>
</feature>
<evidence type="ECO:0000256" key="1">
    <source>
        <dbReference type="SAM" id="MobiDB-lite"/>
    </source>
</evidence>
<accession>A0A238V779</accession>
<dbReference type="RefSeq" id="WP_089331390.1">
    <property type="nucleotide sequence ID" value="NZ_FZNS01000001.1"/>
</dbReference>
<dbReference type="Proteomes" id="UP000198310">
    <property type="component" value="Unassembled WGS sequence"/>
</dbReference>
<dbReference type="Pfam" id="PF13715">
    <property type="entry name" value="CarbopepD_reg_2"/>
    <property type="match status" value="1"/>
</dbReference>
<dbReference type="InterPro" id="IPR050471">
    <property type="entry name" value="AB_hydrolase"/>
</dbReference>
<gene>
    <name evidence="4" type="ORF">SAMN06269173_101232</name>
</gene>
<dbReference type="Gene3D" id="2.60.40.1120">
    <property type="entry name" value="Carboxypeptidase-like, regulatory domain"/>
    <property type="match status" value="1"/>
</dbReference>
<dbReference type="InterPro" id="IPR000073">
    <property type="entry name" value="AB_hydrolase_1"/>
</dbReference>
<dbReference type="PANTHER" id="PTHR43433:SF5">
    <property type="entry name" value="AB HYDROLASE-1 DOMAIN-CONTAINING PROTEIN"/>
    <property type="match status" value="1"/>
</dbReference>
<keyword evidence="2" id="KW-0732">Signal</keyword>
<dbReference type="Gene3D" id="3.40.50.1820">
    <property type="entry name" value="alpha/beta hydrolase"/>
    <property type="match status" value="1"/>
</dbReference>
<dbReference type="PANTHER" id="PTHR43433">
    <property type="entry name" value="HYDROLASE, ALPHA/BETA FOLD FAMILY PROTEIN"/>
    <property type="match status" value="1"/>
</dbReference>
<dbReference type="AlphaFoldDB" id="A0A238V779"/>
<feature type="chain" id="PRO_5012376052" evidence="2">
    <location>
        <begin position="22"/>
        <end position="589"/>
    </location>
</feature>
<name>A0A238V779_9BACT</name>
<reference evidence="5" key="1">
    <citation type="submission" date="2017-06" db="EMBL/GenBank/DDBJ databases">
        <authorList>
            <person name="Varghese N."/>
            <person name="Submissions S."/>
        </authorList>
    </citation>
    <scope>NUCLEOTIDE SEQUENCE [LARGE SCALE GENOMIC DNA]</scope>
    <source>
        <strain evidence="5">DSM 28041</strain>
    </source>
</reference>
<evidence type="ECO:0000256" key="2">
    <source>
        <dbReference type="SAM" id="SignalP"/>
    </source>
</evidence>
<organism evidence="4 5">
    <name type="scientific">Hymenobacter mucosus</name>
    <dbReference type="NCBI Taxonomy" id="1411120"/>
    <lineage>
        <taxon>Bacteria</taxon>
        <taxon>Pseudomonadati</taxon>
        <taxon>Bacteroidota</taxon>
        <taxon>Cytophagia</taxon>
        <taxon>Cytophagales</taxon>
        <taxon>Hymenobacteraceae</taxon>
        <taxon>Hymenobacter</taxon>
    </lineage>
</organism>
<evidence type="ECO:0000259" key="3">
    <source>
        <dbReference type="Pfam" id="PF00561"/>
    </source>
</evidence>
<keyword evidence="5" id="KW-1185">Reference proteome</keyword>
<dbReference type="SUPFAM" id="SSF53474">
    <property type="entry name" value="alpha/beta-Hydrolases"/>
    <property type="match status" value="1"/>
</dbReference>
<dbReference type="GO" id="GO:0046503">
    <property type="term" value="P:glycerolipid catabolic process"/>
    <property type="evidence" value="ECO:0007669"/>
    <property type="project" value="TreeGrafter"/>
</dbReference>
<dbReference type="Pfam" id="PF00561">
    <property type="entry name" value="Abhydrolase_1"/>
    <property type="match status" value="1"/>
</dbReference>
<feature type="region of interest" description="Disordered" evidence="1">
    <location>
        <begin position="303"/>
        <end position="322"/>
    </location>
</feature>
<proteinExistence type="predicted"/>
<dbReference type="SUPFAM" id="SSF49464">
    <property type="entry name" value="Carboxypeptidase regulatory domain-like"/>
    <property type="match status" value="1"/>
</dbReference>
<evidence type="ECO:0000313" key="5">
    <source>
        <dbReference type="Proteomes" id="UP000198310"/>
    </source>
</evidence>
<dbReference type="InterPro" id="IPR029058">
    <property type="entry name" value="AB_hydrolase_fold"/>
</dbReference>
<evidence type="ECO:0000313" key="4">
    <source>
        <dbReference type="EMBL" id="SNR30106.1"/>
    </source>
</evidence>
<sequence>MRLLLVLFCLFSVSPVSHLLAQTTLLQGKVLDDKTQEPIPFASVGIAGQPFGTVANAQGQFQFTIPAPSSKATEAVLISCVGYQTATVPTATLQAAGQVVRLHPSSINLAAVTVRPGKVKTKTFGRTSSSTLMGASMYTEADLVSDALAKEQGTILPVDEDCRLRDFNMHVAFNRFKSIKFRLNLYSVQAGRPHQPLLRQDIRFDVTEPRGWVRVDLTPYQVQVQGHKAVAVTIQWLESEATPGNSKSFGISAVPMPGHSILTRSKSQAQWQELTPGYLSMYLTLDSYRPLPNKALEAGKASLATGNQGPQQGEPASAPADDYQLPDSLRYLRYVTTSSTPTLTNLAGYGQHPTAGHFVQLPGTRLYYERYGQGAPLLLLHGNGQSIAAFQEQISELAQHYDVLAVDTRAHGRSLDSTTASLTYNLFAADVKQLLDSLHLSKVNVVGWSDGGNTALALALRYPASLNRMVVMGANLFPTAEAVEPDFLQLLRKQLREAQRLPDAHSKQDVRRLQLLLQEPNMTFQELHAITTPTLVVAGQHDLILEKHTRAIAQHIPGAQLLIIPGASHYAPQEKPREFNQAVLQFFQK</sequence>
<dbReference type="GO" id="GO:0004806">
    <property type="term" value="F:triacylglycerol lipase activity"/>
    <property type="evidence" value="ECO:0007669"/>
    <property type="project" value="TreeGrafter"/>
</dbReference>
<feature type="domain" description="AB hydrolase-1" evidence="3">
    <location>
        <begin position="376"/>
        <end position="505"/>
    </location>
</feature>
<protein>
    <submittedName>
        <fullName evidence="4">Pimeloyl-ACP methyl ester carboxylesterase</fullName>
    </submittedName>
</protein>
<dbReference type="EMBL" id="FZNS01000001">
    <property type="protein sequence ID" value="SNR30106.1"/>
    <property type="molecule type" value="Genomic_DNA"/>
</dbReference>